<sequence length="69" mass="8010">SLMTPLNCVVQLMMVNKKRSMRRRVALLAHRHWHLVSSSVLPCDLRQGEFEVGRVRLPSNSLKGWQRAE</sequence>
<protein>
    <submittedName>
        <fullName evidence="1">Uncharacterized protein</fullName>
    </submittedName>
</protein>
<accession>A0A3B3QIT6</accession>
<evidence type="ECO:0000313" key="2">
    <source>
        <dbReference type="Proteomes" id="UP000261540"/>
    </source>
</evidence>
<dbReference type="Ensembl" id="ENSPKIT00000029747.1">
    <property type="protein sequence ID" value="ENSPKIP00000005739.1"/>
    <property type="gene ID" value="ENSPKIG00000022295.1"/>
</dbReference>
<evidence type="ECO:0000313" key="1">
    <source>
        <dbReference type="Ensembl" id="ENSPKIP00000005739.1"/>
    </source>
</evidence>
<proteinExistence type="predicted"/>
<reference evidence="1" key="2">
    <citation type="submission" date="2025-09" db="UniProtKB">
        <authorList>
            <consortium name="Ensembl"/>
        </authorList>
    </citation>
    <scope>IDENTIFICATION</scope>
</reference>
<keyword evidence="2" id="KW-1185">Reference proteome</keyword>
<name>A0A3B3QIT6_9TELE</name>
<dbReference type="Proteomes" id="UP000261540">
    <property type="component" value="Unplaced"/>
</dbReference>
<organism evidence="1 2">
    <name type="scientific">Paramormyrops kingsleyae</name>
    <dbReference type="NCBI Taxonomy" id="1676925"/>
    <lineage>
        <taxon>Eukaryota</taxon>
        <taxon>Metazoa</taxon>
        <taxon>Chordata</taxon>
        <taxon>Craniata</taxon>
        <taxon>Vertebrata</taxon>
        <taxon>Euteleostomi</taxon>
        <taxon>Actinopterygii</taxon>
        <taxon>Neopterygii</taxon>
        <taxon>Teleostei</taxon>
        <taxon>Osteoglossocephala</taxon>
        <taxon>Osteoglossomorpha</taxon>
        <taxon>Osteoglossiformes</taxon>
        <taxon>Mormyridae</taxon>
        <taxon>Paramormyrops</taxon>
    </lineage>
</organism>
<reference evidence="1" key="1">
    <citation type="submission" date="2025-08" db="UniProtKB">
        <authorList>
            <consortium name="Ensembl"/>
        </authorList>
    </citation>
    <scope>IDENTIFICATION</scope>
</reference>
<dbReference type="AlphaFoldDB" id="A0A3B3QIT6"/>